<dbReference type="Pfam" id="PF09643">
    <property type="entry name" value="YopX"/>
    <property type="match status" value="1"/>
</dbReference>
<accession>A0A7X1ZAA0</accession>
<gene>
    <name evidence="2" type="ORF">GHI93_12700</name>
</gene>
<dbReference type="Gene3D" id="2.30.30.290">
    <property type="entry name" value="YopX-like domains"/>
    <property type="match status" value="1"/>
</dbReference>
<dbReference type="AlphaFoldDB" id="A0A7X1ZAA0"/>
<protein>
    <recommendedName>
        <fullName evidence="1">YopX protein domain-containing protein</fullName>
    </recommendedName>
</protein>
<evidence type="ECO:0000313" key="3">
    <source>
        <dbReference type="Proteomes" id="UP000439550"/>
    </source>
</evidence>
<dbReference type="EMBL" id="WITJ01000039">
    <property type="protein sequence ID" value="MQW40760.1"/>
    <property type="molecule type" value="Genomic_DNA"/>
</dbReference>
<dbReference type="OrthoDB" id="1809393at2"/>
<dbReference type="RefSeq" id="WP_153497358.1">
    <property type="nucleotide sequence ID" value="NZ_WITJ01000039.1"/>
</dbReference>
<name>A0A7X1ZAA0_9LACT</name>
<evidence type="ECO:0000313" key="2">
    <source>
        <dbReference type="EMBL" id="MQW40760.1"/>
    </source>
</evidence>
<comment type="caution">
    <text evidence="2">The sequence shown here is derived from an EMBL/GenBank/DDBJ whole genome shotgun (WGS) entry which is preliminary data.</text>
</comment>
<dbReference type="InterPro" id="IPR010024">
    <property type="entry name" value="CHP16711"/>
</dbReference>
<reference evidence="2 3" key="1">
    <citation type="submission" date="2019-10" db="EMBL/GenBank/DDBJ databases">
        <authorList>
            <person name="Dong K."/>
        </authorList>
    </citation>
    <scope>NUCLEOTIDE SEQUENCE [LARGE SCALE GENOMIC DNA]</scope>
    <source>
        <strain evidence="2 3">DSM 28960</strain>
    </source>
</reference>
<dbReference type="NCBIfam" id="TIGR01671">
    <property type="entry name" value="phage_TIGR01671"/>
    <property type="match status" value="1"/>
</dbReference>
<dbReference type="SUPFAM" id="SSF159006">
    <property type="entry name" value="YopX-like"/>
    <property type="match status" value="1"/>
</dbReference>
<dbReference type="InterPro" id="IPR023385">
    <property type="entry name" value="YopX-like_C"/>
</dbReference>
<dbReference type="InterPro" id="IPR019096">
    <property type="entry name" value="YopX_protein"/>
</dbReference>
<evidence type="ECO:0000259" key="1">
    <source>
        <dbReference type="Pfam" id="PF09643"/>
    </source>
</evidence>
<feature type="domain" description="YopX protein" evidence="1">
    <location>
        <begin position="31"/>
        <end position="130"/>
    </location>
</feature>
<keyword evidence="3" id="KW-1185">Reference proteome</keyword>
<feature type="non-terminal residue" evidence="2">
    <location>
        <position position="1"/>
    </location>
</feature>
<proteinExistence type="predicted"/>
<sequence>AEMLKLVSMNFHEYIPIDDLICSCSDGPITRNFEDVILMQSTGLHDDQGVEVFEGDLIHYTYEGFDWYIPVVYREGSFEVYHGTLSTIPASKIPSGKYTTNIGNSISMYRAEFTDMYVAGNIYENPELLEATK</sequence>
<dbReference type="Proteomes" id="UP000439550">
    <property type="component" value="Unassembled WGS sequence"/>
</dbReference>
<organism evidence="2 3">
    <name type="scientific">Lactococcus hircilactis</name>
    <dbReference type="NCBI Taxonomy" id="1494462"/>
    <lineage>
        <taxon>Bacteria</taxon>
        <taxon>Bacillati</taxon>
        <taxon>Bacillota</taxon>
        <taxon>Bacilli</taxon>
        <taxon>Lactobacillales</taxon>
        <taxon>Streptococcaceae</taxon>
        <taxon>Lactococcus</taxon>
    </lineage>
</organism>